<proteinExistence type="predicted"/>
<dbReference type="EMBL" id="SNRW01001194">
    <property type="protein sequence ID" value="KAA6397382.1"/>
    <property type="molecule type" value="Genomic_DNA"/>
</dbReference>
<accession>A0A5J4WS72</accession>
<sequence length="386" mass="42836">MICLLFAIISHISADDLENTINFPKYTYDKSTKILTWDLTQGDSMVAVNWSVSPYHFGDPTSPNLNVFDRQGFLFTEDTVAIKSNLSIPFVSDSRYDYHYLHLYEYQAAVLAAYYGLNIIPSDYYFSECGPKYYRMIAPDITGVPIQIQTEDFPLFVVGINDQRCYGTQGGSERVCKTNCVNGDDIDLGTYGTGLLTFENTNYIPSEDALKKLIAKFGPVSVEVNVWEIFYGWKTVEGQLSFLKFRISNDQLQFSDQGSYAGQGGLRVAYIETFPEKAVAYNPCVSDTLPSGGCVCTKVNHPTGCSCPKDLTDIPKENCPCPVTVDEHDSDPRKDGICKCPEKGTDVYDADPRTQKGLACAAGVTQTNMSFIMVVLIAQILAVALW</sequence>
<gene>
    <name evidence="1" type="ORF">EZS28_007094</name>
</gene>
<dbReference type="Proteomes" id="UP000324800">
    <property type="component" value="Unassembled WGS sequence"/>
</dbReference>
<comment type="caution">
    <text evidence="1">The sequence shown here is derived from an EMBL/GenBank/DDBJ whole genome shotgun (WGS) entry which is preliminary data.</text>
</comment>
<evidence type="ECO:0000313" key="2">
    <source>
        <dbReference type="Proteomes" id="UP000324800"/>
    </source>
</evidence>
<reference evidence="1 2" key="1">
    <citation type="submission" date="2019-03" db="EMBL/GenBank/DDBJ databases">
        <title>Single cell metagenomics reveals metabolic interactions within the superorganism composed of flagellate Streblomastix strix and complex community of Bacteroidetes bacteria on its surface.</title>
        <authorList>
            <person name="Treitli S.C."/>
            <person name="Kolisko M."/>
            <person name="Husnik F."/>
            <person name="Keeling P."/>
            <person name="Hampl V."/>
        </authorList>
    </citation>
    <scope>NUCLEOTIDE SEQUENCE [LARGE SCALE GENOMIC DNA]</scope>
    <source>
        <strain evidence="1">ST1C</strain>
    </source>
</reference>
<evidence type="ECO:0000313" key="1">
    <source>
        <dbReference type="EMBL" id="KAA6397382.1"/>
    </source>
</evidence>
<organism evidence="1 2">
    <name type="scientific">Streblomastix strix</name>
    <dbReference type="NCBI Taxonomy" id="222440"/>
    <lineage>
        <taxon>Eukaryota</taxon>
        <taxon>Metamonada</taxon>
        <taxon>Preaxostyla</taxon>
        <taxon>Oxymonadida</taxon>
        <taxon>Streblomastigidae</taxon>
        <taxon>Streblomastix</taxon>
    </lineage>
</organism>
<dbReference type="AlphaFoldDB" id="A0A5J4WS72"/>
<protein>
    <submittedName>
        <fullName evidence="1">Uncharacterized protein</fullName>
    </submittedName>
</protein>
<name>A0A5J4WS72_9EUKA</name>